<dbReference type="GO" id="GO:0006396">
    <property type="term" value="P:RNA processing"/>
    <property type="evidence" value="ECO:0007669"/>
    <property type="project" value="InterPro"/>
</dbReference>
<dbReference type="InParanoid" id="A0A1U8A7A2"/>
<dbReference type="SMART" id="SM00360">
    <property type="entry name" value="RRM"/>
    <property type="match status" value="1"/>
</dbReference>
<dbReference type="PANTHER" id="PTHR22792">
    <property type="entry name" value="LUPUS LA PROTEIN-RELATED"/>
    <property type="match status" value="1"/>
</dbReference>
<organism evidence="8 9">
    <name type="scientific">Nelumbo nucifera</name>
    <name type="common">Sacred lotus</name>
    <dbReference type="NCBI Taxonomy" id="4432"/>
    <lineage>
        <taxon>Eukaryota</taxon>
        <taxon>Viridiplantae</taxon>
        <taxon>Streptophyta</taxon>
        <taxon>Embryophyta</taxon>
        <taxon>Tracheophyta</taxon>
        <taxon>Spermatophyta</taxon>
        <taxon>Magnoliopsida</taxon>
        <taxon>Proteales</taxon>
        <taxon>Nelumbonaceae</taxon>
        <taxon>Nelumbo</taxon>
    </lineage>
</organism>
<evidence type="ECO:0000256" key="3">
    <source>
        <dbReference type="ARBA" id="ARBA00023242"/>
    </source>
</evidence>
<dbReference type="SUPFAM" id="SSF46785">
    <property type="entry name" value="Winged helix' DNA-binding domain"/>
    <property type="match status" value="1"/>
</dbReference>
<dbReference type="RefSeq" id="XP_010257770.1">
    <property type="nucleotide sequence ID" value="XM_010259468.2"/>
</dbReference>
<dbReference type="KEGG" id="nnu:104597735"/>
<dbReference type="InterPro" id="IPR002344">
    <property type="entry name" value="Lupus_La"/>
</dbReference>
<evidence type="ECO:0000256" key="2">
    <source>
        <dbReference type="ARBA" id="ARBA00022884"/>
    </source>
</evidence>
<dbReference type="InterPro" id="IPR036388">
    <property type="entry name" value="WH-like_DNA-bd_sf"/>
</dbReference>
<dbReference type="InterPro" id="IPR036390">
    <property type="entry name" value="WH_DNA-bd_sf"/>
</dbReference>
<dbReference type="FunCoup" id="A0A1U8A7A2">
    <property type="interactions" value="946"/>
</dbReference>
<dbReference type="CDD" id="cd08033">
    <property type="entry name" value="LARP_6"/>
    <property type="match status" value="1"/>
</dbReference>
<dbReference type="GO" id="GO:0005634">
    <property type="term" value="C:nucleus"/>
    <property type="evidence" value="ECO:0000318"/>
    <property type="project" value="GO_Central"/>
</dbReference>
<feature type="compositionally biased region" description="Basic residues" evidence="5">
    <location>
        <begin position="310"/>
        <end position="325"/>
    </location>
</feature>
<proteinExistence type="predicted"/>
<gene>
    <name evidence="9" type="primary">LOC104597735</name>
</gene>
<dbReference type="Gene3D" id="1.10.10.10">
    <property type="entry name" value="Winged helix-like DNA-binding domain superfamily/Winged helix DNA-binding domain"/>
    <property type="match status" value="1"/>
</dbReference>
<evidence type="ECO:0000313" key="8">
    <source>
        <dbReference type="Proteomes" id="UP000189703"/>
    </source>
</evidence>
<dbReference type="GeneID" id="104597735"/>
<evidence type="ECO:0000259" key="7">
    <source>
        <dbReference type="PROSITE" id="PS50961"/>
    </source>
</evidence>
<dbReference type="SMART" id="SM00715">
    <property type="entry name" value="LA"/>
    <property type="match status" value="1"/>
</dbReference>
<evidence type="ECO:0000256" key="5">
    <source>
        <dbReference type="SAM" id="MobiDB-lite"/>
    </source>
</evidence>
<dbReference type="InterPro" id="IPR006630">
    <property type="entry name" value="La_HTH"/>
</dbReference>
<dbReference type="GO" id="GO:1990904">
    <property type="term" value="C:ribonucleoprotein complex"/>
    <property type="evidence" value="ECO:0007669"/>
    <property type="project" value="InterPro"/>
</dbReference>
<dbReference type="InterPro" id="IPR000504">
    <property type="entry name" value="RRM_dom"/>
</dbReference>
<dbReference type="AlphaFoldDB" id="A0A1U8A7A2"/>
<evidence type="ECO:0000259" key="6">
    <source>
        <dbReference type="PROSITE" id="PS50102"/>
    </source>
</evidence>
<dbReference type="STRING" id="4432.A0A1U8A7A2"/>
<dbReference type="GO" id="GO:0003729">
    <property type="term" value="F:mRNA binding"/>
    <property type="evidence" value="ECO:0000318"/>
    <property type="project" value="GO_Central"/>
</dbReference>
<accession>A0A1U8A7A2</accession>
<dbReference type="eggNOG" id="KOG1855">
    <property type="taxonomic scope" value="Eukaryota"/>
</dbReference>
<evidence type="ECO:0000256" key="1">
    <source>
        <dbReference type="ARBA" id="ARBA00004123"/>
    </source>
</evidence>
<feature type="compositionally biased region" description="Basic and acidic residues" evidence="5">
    <location>
        <begin position="282"/>
        <end position="296"/>
    </location>
</feature>
<evidence type="ECO:0000313" key="9">
    <source>
        <dbReference type="RefSeq" id="XP_010257770.1"/>
    </source>
</evidence>
<dbReference type="SUPFAM" id="SSF54928">
    <property type="entry name" value="RNA-binding domain, RBD"/>
    <property type="match status" value="1"/>
</dbReference>
<reference evidence="9" key="1">
    <citation type="submission" date="2025-08" db="UniProtKB">
        <authorList>
            <consortium name="RefSeq"/>
        </authorList>
    </citation>
    <scope>IDENTIFICATION</scope>
</reference>
<dbReference type="Pfam" id="PF05383">
    <property type="entry name" value="La"/>
    <property type="match status" value="1"/>
</dbReference>
<keyword evidence="2 4" id="KW-0694">RNA-binding</keyword>
<dbReference type="OMA" id="QMGKYGQ"/>
<keyword evidence="3" id="KW-0539">Nucleus</keyword>
<sequence>MESQGISSVDCHYLPDEEALPVGSPDNLGFQGEDLLDTAEAADPSPLPEAVVLTDDLRNKIIRQVEYYFSDGNLPTDKFLMSHVKKDKEGFDDDTAIIGCTIMVPIAVIASFRKMKKLVRDNSLIVAALKESTQLVVSSDGKKVKRIHPLPVTEVKDAEQCTVLVENLPKSYTTENIQRIFGGAGNIKNIYIRDPHAMEGPKKVSMAEKLISGKIYALVEYETVEAAEKAVATLNDENNWRSGMRVKLLKRMGKFGLSKKNVKAAVSEKNNNVPASEAAGDENPKTGHLEETHEPEQYAGGHSPTEKTGRRGRNRGRFRGHKHHSTNGLGHGTLHSGAGIKCSNPPRVPRMPDGTRGFTMGRGRPPVSTQN</sequence>
<feature type="domain" description="RRM" evidence="6">
    <location>
        <begin position="161"/>
        <end position="248"/>
    </location>
</feature>
<name>A0A1U8A7A2_NELNU</name>
<dbReference type="InterPro" id="IPR035979">
    <property type="entry name" value="RBD_domain_sf"/>
</dbReference>
<dbReference type="InterPro" id="IPR012677">
    <property type="entry name" value="Nucleotide-bd_a/b_plait_sf"/>
</dbReference>
<feature type="domain" description="HTH La-type RNA-binding" evidence="7">
    <location>
        <begin position="51"/>
        <end position="154"/>
    </location>
</feature>
<dbReference type="PANTHER" id="PTHR22792:SF159">
    <property type="entry name" value="LA-RELATED PROTEIN 1B-RELATED"/>
    <property type="match status" value="1"/>
</dbReference>
<keyword evidence="8" id="KW-1185">Reference proteome</keyword>
<dbReference type="PROSITE" id="PS50961">
    <property type="entry name" value="HTH_LA"/>
    <property type="match status" value="1"/>
</dbReference>
<feature type="region of interest" description="Disordered" evidence="5">
    <location>
        <begin position="266"/>
        <end position="371"/>
    </location>
</feature>
<dbReference type="Gene3D" id="3.30.70.330">
    <property type="match status" value="1"/>
</dbReference>
<dbReference type="Proteomes" id="UP000189703">
    <property type="component" value="Unplaced"/>
</dbReference>
<comment type="subcellular location">
    <subcellularLocation>
        <location evidence="1">Nucleus</location>
    </subcellularLocation>
</comment>
<dbReference type="InterPro" id="IPR045180">
    <property type="entry name" value="La_dom_prot"/>
</dbReference>
<dbReference type="OrthoDB" id="435402at2759"/>
<protein>
    <submittedName>
        <fullName evidence="9">La-related protein 6A isoform X1</fullName>
    </submittedName>
</protein>
<dbReference type="PROSITE" id="PS50102">
    <property type="entry name" value="RRM"/>
    <property type="match status" value="1"/>
</dbReference>
<dbReference type="PRINTS" id="PR00302">
    <property type="entry name" value="LUPUSLA"/>
</dbReference>
<evidence type="ECO:0000256" key="4">
    <source>
        <dbReference type="PROSITE-ProRule" id="PRU00332"/>
    </source>
</evidence>